<organism evidence="2 3">
    <name type="scientific">Thalassoglobus polymorphus</name>
    <dbReference type="NCBI Taxonomy" id="2527994"/>
    <lineage>
        <taxon>Bacteria</taxon>
        <taxon>Pseudomonadati</taxon>
        <taxon>Planctomycetota</taxon>
        <taxon>Planctomycetia</taxon>
        <taxon>Planctomycetales</taxon>
        <taxon>Planctomycetaceae</taxon>
        <taxon>Thalassoglobus</taxon>
    </lineage>
</organism>
<dbReference type="AlphaFoldDB" id="A0A517QU04"/>
<name>A0A517QU04_9PLAN</name>
<dbReference type="Proteomes" id="UP000315724">
    <property type="component" value="Chromosome"/>
</dbReference>
<evidence type="ECO:0000313" key="2">
    <source>
        <dbReference type="EMBL" id="QDT35092.1"/>
    </source>
</evidence>
<dbReference type="EMBL" id="CP036267">
    <property type="protein sequence ID" value="QDT35092.1"/>
    <property type="molecule type" value="Genomic_DNA"/>
</dbReference>
<reference evidence="2 3" key="1">
    <citation type="submission" date="2019-02" db="EMBL/GenBank/DDBJ databases">
        <title>Deep-cultivation of Planctomycetes and their phenomic and genomic characterization uncovers novel biology.</title>
        <authorList>
            <person name="Wiegand S."/>
            <person name="Jogler M."/>
            <person name="Boedeker C."/>
            <person name="Pinto D."/>
            <person name="Vollmers J."/>
            <person name="Rivas-Marin E."/>
            <person name="Kohn T."/>
            <person name="Peeters S.H."/>
            <person name="Heuer A."/>
            <person name="Rast P."/>
            <person name="Oberbeckmann S."/>
            <person name="Bunk B."/>
            <person name="Jeske O."/>
            <person name="Meyerdierks A."/>
            <person name="Storesund J.E."/>
            <person name="Kallscheuer N."/>
            <person name="Luecker S."/>
            <person name="Lage O.M."/>
            <person name="Pohl T."/>
            <person name="Merkel B.J."/>
            <person name="Hornburger P."/>
            <person name="Mueller R.-W."/>
            <person name="Bruemmer F."/>
            <person name="Labrenz M."/>
            <person name="Spormann A.M."/>
            <person name="Op den Camp H."/>
            <person name="Overmann J."/>
            <person name="Amann R."/>
            <person name="Jetten M.S.M."/>
            <person name="Mascher T."/>
            <person name="Medema M.H."/>
            <person name="Devos D.P."/>
            <person name="Kaster A.-K."/>
            <person name="Ovreas L."/>
            <person name="Rohde M."/>
            <person name="Galperin M.Y."/>
            <person name="Jogler C."/>
        </authorList>
    </citation>
    <scope>NUCLEOTIDE SEQUENCE [LARGE SCALE GENOMIC DNA]</scope>
    <source>
        <strain evidence="2 3">Mal48</strain>
    </source>
</reference>
<sequence precursor="true">MRTSRKTLVLIVVGTLCSGSVGCALDRTSFQMNSNSPMPFFGFDFRLPRKTSQVETLSHEEQLATNWDNQEVVRPVSHKKSSAPTQPATQRLQLPKISTLLESGQEEELSFTGPKAPFTR</sequence>
<keyword evidence="3" id="KW-1185">Reference proteome</keyword>
<evidence type="ECO:0000313" key="3">
    <source>
        <dbReference type="Proteomes" id="UP000315724"/>
    </source>
</evidence>
<feature type="chain" id="PRO_5021787497" evidence="1">
    <location>
        <begin position="24"/>
        <end position="120"/>
    </location>
</feature>
<accession>A0A517QU04</accession>
<feature type="signal peptide" evidence="1">
    <location>
        <begin position="1"/>
        <end position="23"/>
    </location>
</feature>
<dbReference type="KEGG" id="tpol:Mal48_43670"/>
<keyword evidence="1" id="KW-0732">Signal</keyword>
<evidence type="ECO:0000256" key="1">
    <source>
        <dbReference type="SAM" id="SignalP"/>
    </source>
</evidence>
<gene>
    <name evidence="2" type="ORF">Mal48_43670</name>
</gene>
<dbReference type="PROSITE" id="PS51257">
    <property type="entry name" value="PROKAR_LIPOPROTEIN"/>
    <property type="match status" value="1"/>
</dbReference>
<proteinExistence type="predicted"/>
<protein>
    <submittedName>
        <fullName evidence="2">Uncharacterized protein</fullName>
    </submittedName>
</protein>